<evidence type="ECO:0000313" key="1">
    <source>
        <dbReference type="EMBL" id="GMT29775.1"/>
    </source>
</evidence>
<accession>A0AAV5WH10</accession>
<gene>
    <name evidence="1" type="ORF">PFISCL1PPCAC_21072</name>
</gene>
<dbReference type="Proteomes" id="UP001432322">
    <property type="component" value="Unassembled WGS sequence"/>
</dbReference>
<protein>
    <submittedName>
        <fullName evidence="1">Uncharacterized protein</fullName>
    </submittedName>
</protein>
<feature type="non-terminal residue" evidence="1">
    <location>
        <position position="1"/>
    </location>
</feature>
<name>A0AAV5WH10_9BILA</name>
<reference evidence="1" key="1">
    <citation type="submission" date="2023-10" db="EMBL/GenBank/DDBJ databases">
        <title>Genome assembly of Pristionchus species.</title>
        <authorList>
            <person name="Yoshida K."/>
            <person name="Sommer R.J."/>
        </authorList>
    </citation>
    <scope>NUCLEOTIDE SEQUENCE</scope>
    <source>
        <strain evidence="1">RS5133</strain>
    </source>
</reference>
<keyword evidence="2" id="KW-1185">Reference proteome</keyword>
<dbReference type="EMBL" id="BTSY01000005">
    <property type="protein sequence ID" value="GMT29775.1"/>
    <property type="molecule type" value="Genomic_DNA"/>
</dbReference>
<comment type="caution">
    <text evidence="1">The sequence shown here is derived from an EMBL/GenBank/DDBJ whole genome shotgun (WGS) entry which is preliminary data.</text>
</comment>
<evidence type="ECO:0000313" key="2">
    <source>
        <dbReference type="Proteomes" id="UP001432322"/>
    </source>
</evidence>
<dbReference type="AlphaFoldDB" id="A0AAV5WH10"/>
<proteinExistence type="predicted"/>
<organism evidence="1 2">
    <name type="scientific">Pristionchus fissidentatus</name>
    <dbReference type="NCBI Taxonomy" id="1538716"/>
    <lineage>
        <taxon>Eukaryota</taxon>
        <taxon>Metazoa</taxon>
        <taxon>Ecdysozoa</taxon>
        <taxon>Nematoda</taxon>
        <taxon>Chromadorea</taxon>
        <taxon>Rhabditida</taxon>
        <taxon>Rhabditina</taxon>
        <taxon>Diplogasteromorpha</taxon>
        <taxon>Diplogasteroidea</taxon>
        <taxon>Neodiplogasteridae</taxon>
        <taxon>Pristionchus</taxon>
    </lineage>
</organism>
<sequence length="79" mass="8769">RSVKAMYLHLRNTHATTPSRSHLLTICSYSMHLHKLQKSSLIKSGVHLLCSCGAMINGSTTASKHMKICAEREFAVEKS</sequence>